<evidence type="ECO:0000313" key="4">
    <source>
        <dbReference type="Proteomes" id="UP000229001"/>
    </source>
</evidence>
<proteinExistence type="predicted"/>
<name>A0A2M7ATL4_9BACT</name>
<gene>
    <name evidence="3" type="ORF">COS77_04405</name>
</gene>
<feature type="transmembrane region" description="Helical" evidence="2">
    <location>
        <begin position="591"/>
        <end position="611"/>
    </location>
</feature>
<organism evidence="3 4">
    <name type="scientific">Candidatus Roizmanbacteria bacterium CG06_land_8_20_14_3_00_34_14</name>
    <dbReference type="NCBI Taxonomy" id="1974848"/>
    <lineage>
        <taxon>Bacteria</taxon>
        <taxon>Candidatus Roizmaniibacteriota</taxon>
    </lineage>
</organism>
<keyword evidence="2" id="KW-0472">Membrane</keyword>
<dbReference type="Proteomes" id="UP000229001">
    <property type="component" value="Unassembled WGS sequence"/>
</dbReference>
<dbReference type="EMBL" id="PEVZ01000069">
    <property type="protein sequence ID" value="PIU73903.1"/>
    <property type="molecule type" value="Genomic_DNA"/>
</dbReference>
<protein>
    <submittedName>
        <fullName evidence="3">Uncharacterized protein</fullName>
    </submittedName>
</protein>
<dbReference type="AlphaFoldDB" id="A0A2M7ATL4"/>
<evidence type="ECO:0000256" key="1">
    <source>
        <dbReference type="SAM" id="MobiDB-lite"/>
    </source>
</evidence>
<evidence type="ECO:0000313" key="3">
    <source>
        <dbReference type="EMBL" id="PIU73903.1"/>
    </source>
</evidence>
<feature type="transmembrane region" description="Helical" evidence="2">
    <location>
        <begin position="632"/>
        <end position="655"/>
    </location>
</feature>
<comment type="caution">
    <text evidence="3">The sequence shown here is derived from an EMBL/GenBank/DDBJ whole genome shotgun (WGS) entry which is preliminary data.</text>
</comment>
<feature type="non-terminal residue" evidence="3">
    <location>
        <position position="1"/>
    </location>
</feature>
<evidence type="ECO:0000256" key="2">
    <source>
        <dbReference type="SAM" id="Phobius"/>
    </source>
</evidence>
<sequence length="688" mass="79076">INDSLSVRSLVKVLTANGCPPLGLWEDFFMAGCIQEKSYLDSYKAETAAVIKQLPSYYSPHDVHAETARRFKIRYAMDHASEAKDINPTDEVSESAPFTLKDGHIFYPTYGEHGTYLDTLHQNQKNYSDSYSLSDHQTSRLAEEAFRNGATTAVLSYAREGENNRDLLVMTYDHETKEGKTFVVNTAMDGKQHSYNEIITIGQKQFDKLFLIQPTDTSAILTDTSLSPNQANEAVTRVTLESEYFTTQTPQVPYVSENRTDLVNTFQYLAVKVVGDIRETWVDIHDFFNQKWSEEKKKPEQDEALAEVEQNNKQSLSQEKKLPPTKKDVETAIVIFSEPALFTLEEPFATMGILFAIDTLARMPEKLIPKLEAKKQLPPTKKDVETAIVIFSEPTLFTLKEPFLTIGAIFAVNTLARIPEESISESRFENTVKLIDKSTNVFNTHTRSVESQKNISQIEIFYQIGKKLMECVVSQKPLEETLNVPDSEIMGVFDLYRFFNGEKQKLSAKERKIKKEEGQKSRKRFLALTTSEEQKKYQTLERFALLYIAITMRYIKPNELISSNNSDSLPRTFLEKNKQKKLELDMPIARLSQVLILLLLFSYTSIFERLFQNNKYGDFVRKHSKKQNLRNLIIRQLKQTPWILLAIIWYLAIIWEQGMEINNVFKNNNQKKKNATLMFPVSGVIFAF</sequence>
<keyword evidence="2" id="KW-0812">Transmembrane</keyword>
<keyword evidence="2" id="KW-1133">Transmembrane helix</keyword>
<feature type="region of interest" description="Disordered" evidence="1">
    <location>
        <begin position="295"/>
        <end position="323"/>
    </location>
</feature>
<reference evidence="4" key="1">
    <citation type="submission" date="2017-09" db="EMBL/GenBank/DDBJ databases">
        <title>Depth-based differentiation of microbial function through sediment-hosted aquifers and enrichment of novel symbionts in the deep terrestrial subsurface.</title>
        <authorList>
            <person name="Probst A.J."/>
            <person name="Ladd B."/>
            <person name="Jarett J.K."/>
            <person name="Geller-Mcgrath D.E."/>
            <person name="Sieber C.M.K."/>
            <person name="Emerson J.B."/>
            <person name="Anantharaman K."/>
            <person name="Thomas B.C."/>
            <person name="Malmstrom R."/>
            <person name="Stieglmeier M."/>
            <person name="Klingl A."/>
            <person name="Woyke T."/>
            <person name="Ryan C.M."/>
            <person name="Banfield J.F."/>
        </authorList>
    </citation>
    <scope>NUCLEOTIDE SEQUENCE [LARGE SCALE GENOMIC DNA]</scope>
</reference>
<accession>A0A2M7ATL4</accession>